<feature type="region of interest" description="Disordered" evidence="1">
    <location>
        <begin position="114"/>
        <end position="147"/>
    </location>
</feature>
<dbReference type="Pfam" id="PF11338">
    <property type="entry name" value="DUF3140"/>
    <property type="match status" value="1"/>
</dbReference>
<dbReference type="PANTHER" id="PTHR40630:SF1">
    <property type="entry name" value="DNA-BINDING PROTEIN"/>
    <property type="match status" value="1"/>
</dbReference>
<dbReference type="EMBL" id="WHVB01000006">
    <property type="protein sequence ID" value="KAF8481660.1"/>
    <property type="molecule type" value="Genomic_DNA"/>
</dbReference>
<evidence type="ECO:0000313" key="2">
    <source>
        <dbReference type="EMBL" id="KAF8481660.1"/>
    </source>
</evidence>
<dbReference type="Proteomes" id="UP000759537">
    <property type="component" value="Unassembled WGS sequence"/>
</dbReference>
<dbReference type="InterPro" id="IPR021487">
    <property type="entry name" value="DUF3140"/>
</dbReference>
<organism evidence="2 3">
    <name type="scientific">Russula ochroleuca</name>
    <dbReference type="NCBI Taxonomy" id="152965"/>
    <lineage>
        <taxon>Eukaryota</taxon>
        <taxon>Fungi</taxon>
        <taxon>Dikarya</taxon>
        <taxon>Basidiomycota</taxon>
        <taxon>Agaricomycotina</taxon>
        <taxon>Agaricomycetes</taxon>
        <taxon>Russulales</taxon>
        <taxon>Russulaceae</taxon>
        <taxon>Russula</taxon>
    </lineage>
</organism>
<dbReference type="AlphaFoldDB" id="A0A9P5TAK3"/>
<comment type="caution">
    <text evidence="2">The sequence shown here is derived from an EMBL/GenBank/DDBJ whole genome shotgun (WGS) entry which is preliminary data.</text>
</comment>
<proteinExistence type="predicted"/>
<sequence>MGKSNAEVIALFNQQVNMTADELETWLDDPQSRDAGTGVGIESGRRIVEILRKNPSKKPDAYDEEDMAHIRKVVGYNSRHLAQEDHLKETKTTAELAKAKSTISLKNWGHVRLDRGLGPGRGLTHPTGPRESQATARNRDFSKGRCS</sequence>
<accession>A0A9P5TAK3</accession>
<feature type="compositionally biased region" description="Basic and acidic residues" evidence="1">
    <location>
        <begin position="137"/>
        <end position="147"/>
    </location>
</feature>
<gene>
    <name evidence="2" type="ORF">DFH94DRAFT_793019</name>
</gene>
<dbReference type="PANTHER" id="PTHR40630">
    <property type="entry name" value="POSSIBLE DNA-BINDING PROTEIN"/>
    <property type="match status" value="1"/>
</dbReference>
<protein>
    <submittedName>
        <fullName evidence="2">Uncharacterized protein</fullName>
    </submittedName>
</protein>
<keyword evidence="3" id="KW-1185">Reference proteome</keyword>
<reference evidence="2" key="1">
    <citation type="submission" date="2019-10" db="EMBL/GenBank/DDBJ databases">
        <authorList>
            <consortium name="DOE Joint Genome Institute"/>
            <person name="Kuo A."/>
            <person name="Miyauchi S."/>
            <person name="Kiss E."/>
            <person name="Drula E."/>
            <person name="Kohler A."/>
            <person name="Sanchez-Garcia M."/>
            <person name="Andreopoulos B."/>
            <person name="Barry K.W."/>
            <person name="Bonito G."/>
            <person name="Buee M."/>
            <person name="Carver A."/>
            <person name="Chen C."/>
            <person name="Cichocki N."/>
            <person name="Clum A."/>
            <person name="Culley D."/>
            <person name="Crous P.W."/>
            <person name="Fauchery L."/>
            <person name="Girlanda M."/>
            <person name="Hayes R."/>
            <person name="Keri Z."/>
            <person name="LaButti K."/>
            <person name="Lipzen A."/>
            <person name="Lombard V."/>
            <person name="Magnuson J."/>
            <person name="Maillard F."/>
            <person name="Morin E."/>
            <person name="Murat C."/>
            <person name="Nolan M."/>
            <person name="Ohm R."/>
            <person name="Pangilinan J."/>
            <person name="Pereira M."/>
            <person name="Perotto S."/>
            <person name="Peter M."/>
            <person name="Riley R."/>
            <person name="Sitrit Y."/>
            <person name="Stielow B."/>
            <person name="Szollosi G."/>
            <person name="Zifcakova L."/>
            <person name="Stursova M."/>
            <person name="Spatafora J.W."/>
            <person name="Tedersoo L."/>
            <person name="Vaario L.-M."/>
            <person name="Yamada A."/>
            <person name="Yan M."/>
            <person name="Wang P."/>
            <person name="Xu J."/>
            <person name="Bruns T."/>
            <person name="Baldrian P."/>
            <person name="Vilgalys R."/>
            <person name="Henrissat B."/>
            <person name="Grigoriev I.V."/>
            <person name="Hibbett D."/>
            <person name="Nagy L.G."/>
            <person name="Martin F.M."/>
        </authorList>
    </citation>
    <scope>NUCLEOTIDE SEQUENCE</scope>
    <source>
        <strain evidence="2">Prilba</strain>
    </source>
</reference>
<evidence type="ECO:0000256" key="1">
    <source>
        <dbReference type="SAM" id="MobiDB-lite"/>
    </source>
</evidence>
<reference evidence="2" key="2">
    <citation type="journal article" date="2020" name="Nat. Commun.">
        <title>Large-scale genome sequencing of mycorrhizal fungi provides insights into the early evolution of symbiotic traits.</title>
        <authorList>
            <person name="Miyauchi S."/>
            <person name="Kiss E."/>
            <person name="Kuo A."/>
            <person name="Drula E."/>
            <person name="Kohler A."/>
            <person name="Sanchez-Garcia M."/>
            <person name="Morin E."/>
            <person name="Andreopoulos B."/>
            <person name="Barry K.W."/>
            <person name="Bonito G."/>
            <person name="Buee M."/>
            <person name="Carver A."/>
            <person name="Chen C."/>
            <person name="Cichocki N."/>
            <person name="Clum A."/>
            <person name="Culley D."/>
            <person name="Crous P.W."/>
            <person name="Fauchery L."/>
            <person name="Girlanda M."/>
            <person name="Hayes R.D."/>
            <person name="Keri Z."/>
            <person name="LaButti K."/>
            <person name="Lipzen A."/>
            <person name="Lombard V."/>
            <person name="Magnuson J."/>
            <person name="Maillard F."/>
            <person name="Murat C."/>
            <person name="Nolan M."/>
            <person name="Ohm R.A."/>
            <person name="Pangilinan J."/>
            <person name="Pereira M.F."/>
            <person name="Perotto S."/>
            <person name="Peter M."/>
            <person name="Pfister S."/>
            <person name="Riley R."/>
            <person name="Sitrit Y."/>
            <person name="Stielow J.B."/>
            <person name="Szollosi G."/>
            <person name="Zifcakova L."/>
            <person name="Stursova M."/>
            <person name="Spatafora J.W."/>
            <person name="Tedersoo L."/>
            <person name="Vaario L.M."/>
            <person name="Yamada A."/>
            <person name="Yan M."/>
            <person name="Wang P."/>
            <person name="Xu J."/>
            <person name="Bruns T."/>
            <person name="Baldrian P."/>
            <person name="Vilgalys R."/>
            <person name="Dunand C."/>
            <person name="Henrissat B."/>
            <person name="Grigoriev I.V."/>
            <person name="Hibbett D."/>
            <person name="Nagy L.G."/>
            <person name="Martin F.M."/>
        </authorList>
    </citation>
    <scope>NUCLEOTIDE SEQUENCE</scope>
    <source>
        <strain evidence="2">Prilba</strain>
    </source>
</reference>
<evidence type="ECO:0000313" key="3">
    <source>
        <dbReference type="Proteomes" id="UP000759537"/>
    </source>
</evidence>
<dbReference type="OrthoDB" id="2131339at2759"/>
<name>A0A9P5TAK3_9AGAM</name>